<dbReference type="AlphaFoldDB" id="A0A1I8APV9"/>
<organism evidence="3 4">
    <name type="scientific">Steinernema glaseri</name>
    <dbReference type="NCBI Taxonomy" id="37863"/>
    <lineage>
        <taxon>Eukaryota</taxon>
        <taxon>Metazoa</taxon>
        <taxon>Ecdysozoa</taxon>
        <taxon>Nematoda</taxon>
        <taxon>Chromadorea</taxon>
        <taxon>Rhabditida</taxon>
        <taxon>Tylenchina</taxon>
        <taxon>Panagrolaimomorpha</taxon>
        <taxon>Strongyloidoidea</taxon>
        <taxon>Steinernematidae</taxon>
        <taxon>Steinernema</taxon>
    </lineage>
</organism>
<proteinExistence type="predicted"/>
<feature type="domain" description="C2H2-type" evidence="2">
    <location>
        <begin position="450"/>
        <end position="472"/>
    </location>
</feature>
<accession>A0A1I8APV9</accession>
<feature type="domain" description="C2H2-type" evidence="2">
    <location>
        <begin position="279"/>
        <end position="302"/>
    </location>
</feature>
<evidence type="ECO:0000313" key="3">
    <source>
        <dbReference type="Proteomes" id="UP000095287"/>
    </source>
</evidence>
<dbReference type="InterPro" id="IPR013087">
    <property type="entry name" value="Znf_C2H2_type"/>
</dbReference>
<dbReference type="SMART" id="SM00355">
    <property type="entry name" value="ZnF_C2H2"/>
    <property type="match status" value="6"/>
</dbReference>
<feature type="domain" description="C2H2-type" evidence="2">
    <location>
        <begin position="355"/>
        <end position="377"/>
    </location>
</feature>
<feature type="region of interest" description="Disordered" evidence="1">
    <location>
        <begin position="75"/>
        <end position="135"/>
    </location>
</feature>
<feature type="compositionally biased region" description="Low complexity" evidence="1">
    <location>
        <begin position="126"/>
        <end position="135"/>
    </location>
</feature>
<reference evidence="4" key="1">
    <citation type="submission" date="2016-11" db="UniProtKB">
        <authorList>
            <consortium name="WormBaseParasite"/>
        </authorList>
    </citation>
    <scope>IDENTIFICATION</scope>
</reference>
<feature type="domain" description="C2H2-type" evidence="2">
    <location>
        <begin position="251"/>
        <end position="274"/>
    </location>
</feature>
<dbReference type="Proteomes" id="UP000095287">
    <property type="component" value="Unplaced"/>
</dbReference>
<keyword evidence="3" id="KW-1185">Reference proteome</keyword>
<feature type="compositionally biased region" description="Acidic residues" evidence="1">
    <location>
        <begin position="196"/>
        <end position="225"/>
    </location>
</feature>
<feature type="domain" description="C2H2-type" evidence="2">
    <location>
        <begin position="382"/>
        <end position="406"/>
    </location>
</feature>
<name>A0A1I8APV9_9BILA</name>
<sequence length="539" mass="61622">MSPSFADKTASTDPTDILKRSLDMLERSQTNLEGSLANLERIVAMENTILRLVDYQEELRRMVVAFIRKADARAASPTSIEKSDFPEPAPSVKNEEEKEDEIERTDLPATTPASPVADRDEEQEEISSVSSVSFDENVDLATQDINEGTIVRDSTPVNIPEGDEIRRTEYFSRGQHPAAKKFHVMEAQSSGKELDEKSDDEEDNSSICIDEEEITSGEDDPEVSDTEVPMPQRLQQPSAPAIPNSRMVLSWKCSVCEKMIKGDWSQRQYHIYSHEGLKLSCPVTGCSTKVTHRHLSRHLTTHGTKSSSLPAQNKAQLRRQLDRHNKVTLEFERKYFPPRNSAYFEETSRGKNVKAACLECGKFCVQHFYKRDHVGLHLNMRMSCPFRGCGYSGRAHSIKVHIFRMHGRTLDRLPKEERERFENSRRKFEEGVDAVMGNYFPEVLLTKRVPCCKKCKKEVSTVERRRDHVGAHLKAKFPCPFLDCGYAGREVGVARHLSRKHRTTLRSLSDEEHKRFDDARKTFHEQVNAVMGEYFEQLQ</sequence>
<evidence type="ECO:0000313" key="4">
    <source>
        <dbReference type="WBParaSite" id="L893_g80.t1"/>
    </source>
</evidence>
<evidence type="ECO:0000256" key="1">
    <source>
        <dbReference type="SAM" id="MobiDB-lite"/>
    </source>
</evidence>
<protein>
    <submittedName>
        <fullName evidence="4">C2H2-type domain-containing protein</fullName>
    </submittedName>
</protein>
<dbReference type="WBParaSite" id="L893_g80.t1">
    <property type="protein sequence ID" value="L893_g80.t1"/>
    <property type="gene ID" value="L893_g80"/>
</dbReference>
<evidence type="ECO:0000259" key="2">
    <source>
        <dbReference type="SMART" id="SM00355"/>
    </source>
</evidence>
<feature type="region of interest" description="Disordered" evidence="1">
    <location>
        <begin position="172"/>
        <end position="228"/>
    </location>
</feature>
<feature type="domain" description="C2H2-type" evidence="2">
    <location>
        <begin position="477"/>
        <end position="501"/>
    </location>
</feature>